<dbReference type="OrthoDB" id="9808041at2"/>
<proteinExistence type="inferred from homology"/>
<evidence type="ECO:0000256" key="9">
    <source>
        <dbReference type="ARBA" id="ARBA00022909"/>
    </source>
</evidence>
<evidence type="ECO:0000256" key="4">
    <source>
        <dbReference type="ARBA" id="ARBA00016218"/>
    </source>
</evidence>
<sequence length="189" mass="21217">MVQEYLIALGSNLGTADYTSLKTIQNCLRVLMSGSCKIRRVSRFFVTPCFPKGAGPDYINACAAVSFDGSPDAFLRHLHQVEAEFGRVRETRWAGRSLDLDLIAAGSDILPSQEMFDQWRNLPLDRQMREAPDQLILPHPRLQDRTFVLVPLSDIAPNWCHPVLNQTVRELCDALPAEDRAEVLPVNTV</sequence>
<keyword evidence="7 14" id="KW-0418">Kinase</keyword>
<evidence type="ECO:0000313" key="14">
    <source>
        <dbReference type="EMBL" id="SMX26847.1"/>
    </source>
</evidence>
<keyword evidence="6" id="KW-0547">Nucleotide-binding</keyword>
<feature type="domain" description="7,8-dihydro-6-hydroxymethylpterin-pyrophosphokinase" evidence="13">
    <location>
        <begin position="7"/>
        <end position="157"/>
    </location>
</feature>
<evidence type="ECO:0000256" key="5">
    <source>
        <dbReference type="ARBA" id="ARBA00022679"/>
    </source>
</evidence>
<dbReference type="PANTHER" id="PTHR43071:SF1">
    <property type="entry name" value="2-AMINO-4-HYDROXY-6-HYDROXYMETHYLDIHYDROPTERIDINE PYROPHOSPHOKINASE"/>
    <property type="match status" value="1"/>
</dbReference>
<dbReference type="CDD" id="cd00483">
    <property type="entry name" value="HPPK"/>
    <property type="match status" value="1"/>
</dbReference>
<dbReference type="PANTHER" id="PTHR43071">
    <property type="entry name" value="2-AMINO-4-HYDROXY-6-HYDROXYMETHYLDIHYDROPTERIDINE PYROPHOSPHOKINASE"/>
    <property type="match status" value="1"/>
</dbReference>
<name>A0A238J9I3_9RHOB</name>
<keyword evidence="5 14" id="KW-0808">Transferase</keyword>
<evidence type="ECO:0000256" key="11">
    <source>
        <dbReference type="ARBA" id="ARBA00029766"/>
    </source>
</evidence>
<keyword evidence="9" id="KW-0289">Folate biosynthesis</keyword>
<evidence type="ECO:0000256" key="12">
    <source>
        <dbReference type="ARBA" id="ARBA00033413"/>
    </source>
</evidence>
<keyword evidence="8" id="KW-0067">ATP-binding</keyword>
<keyword evidence="15" id="KW-1185">Reference proteome</keyword>
<evidence type="ECO:0000256" key="8">
    <source>
        <dbReference type="ARBA" id="ARBA00022840"/>
    </source>
</evidence>
<dbReference type="SUPFAM" id="SSF55083">
    <property type="entry name" value="6-hydroxymethyl-7,8-dihydropterin pyrophosphokinase, HPPK"/>
    <property type="match status" value="1"/>
</dbReference>
<evidence type="ECO:0000256" key="2">
    <source>
        <dbReference type="ARBA" id="ARBA00005810"/>
    </source>
</evidence>
<dbReference type="GO" id="GO:0046654">
    <property type="term" value="P:tetrahydrofolate biosynthetic process"/>
    <property type="evidence" value="ECO:0007669"/>
    <property type="project" value="UniProtKB-UniPathway"/>
</dbReference>
<evidence type="ECO:0000259" key="13">
    <source>
        <dbReference type="Pfam" id="PF01288"/>
    </source>
</evidence>
<dbReference type="Gene3D" id="3.30.70.560">
    <property type="entry name" value="7,8-Dihydro-6-hydroxymethylpterin-pyrophosphokinase HPPK"/>
    <property type="match status" value="1"/>
</dbReference>
<dbReference type="GO" id="GO:0003848">
    <property type="term" value="F:2-amino-4-hydroxy-6-hydroxymethyldihydropteridine diphosphokinase activity"/>
    <property type="evidence" value="ECO:0007669"/>
    <property type="project" value="UniProtKB-EC"/>
</dbReference>
<dbReference type="EC" id="2.7.6.3" evidence="3"/>
<dbReference type="GO" id="GO:0046656">
    <property type="term" value="P:folic acid biosynthetic process"/>
    <property type="evidence" value="ECO:0007669"/>
    <property type="project" value="UniProtKB-KW"/>
</dbReference>
<accession>A0A238J9I3</accession>
<dbReference type="GO" id="GO:0016301">
    <property type="term" value="F:kinase activity"/>
    <property type="evidence" value="ECO:0007669"/>
    <property type="project" value="UniProtKB-KW"/>
</dbReference>
<evidence type="ECO:0000313" key="15">
    <source>
        <dbReference type="Proteomes" id="UP000225972"/>
    </source>
</evidence>
<dbReference type="UniPathway" id="UPA00077">
    <property type="reaction ID" value="UER00155"/>
</dbReference>
<dbReference type="RefSeq" id="WP_099242974.1">
    <property type="nucleotide sequence ID" value="NZ_FXXP01000001.1"/>
</dbReference>
<dbReference type="InterPro" id="IPR000550">
    <property type="entry name" value="Hppk"/>
</dbReference>
<dbReference type="InterPro" id="IPR035907">
    <property type="entry name" value="Hppk_sf"/>
</dbReference>
<evidence type="ECO:0000256" key="1">
    <source>
        <dbReference type="ARBA" id="ARBA00005051"/>
    </source>
</evidence>
<reference evidence="15" key="1">
    <citation type="submission" date="2017-05" db="EMBL/GenBank/DDBJ databases">
        <authorList>
            <person name="Rodrigo-Torres L."/>
            <person name="Arahal R. D."/>
            <person name="Lucena T."/>
        </authorList>
    </citation>
    <scope>NUCLEOTIDE SEQUENCE [LARGE SCALE GENOMIC DNA]</scope>
    <source>
        <strain evidence="15">CECT 8649</strain>
    </source>
</reference>
<dbReference type="GO" id="GO:0005524">
    <property type="term" value="F:ATP binding"/>
    <property type="evidence" value="ECO:0007669"/>
    <property type="project" value="UniProtKB-KW"/>
</dbReference>
<organism evidence="14 15">
    <name type="scientific">Pelagimonas phthalicica</name>
    <dbReference type="NCBI Taxonomy" id="1037362"/>
    <lineage>
        <taxon>Bacteria</taxon>
        <taxon>Pseudomonadati</taxon>
        <taxon>Pseudomonadota</taxon>
        <taxon>Alphaproteobacteria</taxon>
        <taxon>Rhodobacterales</taxon>
        <taxon>Roseobacteraceae</taxon>
        <taxon>Pelagimonas</taxon>
    </lineage>
</organism>
<gene>
    <name evidence="14" type="primary">folK</name>
    <name evidence="14" type="ORF">TRP8649_00945</name>
</gene>
<dbReference type="EMBL" id="FXXP01000001">
    <property type="protein sequence ID" value="SMX26847.1"/>
    <property type="molecule type" value="Genomic_DNA"/>
</dbReference>
<comment type="similarity">
    <text evidence="2">Belongs to the HPPK family.</text>
</comment>
<evidence type="ECO:0000256" key="3">
    <source>
        <dbReference type="ARBA" id="ARBA00013253"/>
    </source>
</evidence>
<evidence type="ECO:0000256" key="6">
    <source>
        <dbReference type="ARBA" id="ARBA00022741"/>
    </source>
</evidence>
<evidence type="ECO:0000256" key="10">
    <source>
        <dbReference type="ARBA" id="ARBA00029409"/>
    </source>
</evidence>
<dbReference type="Pfam" id="PF01288">
    <property type="entry name" value="HPPK"/>
    <property type="match status" value="1"/>
</dbReference>
<evidence type="ECO:0000256" key="7">
    <source>
        <dbReference type="ARBA" id="ARBA00022777"/>
    </source>
</evidence>
<protein>
    <recommendedName>
        <fullName evidence="4">2-amino-4-hydroxy-6-hydroxymethyldihydropteridine pyrophosphokinase</fullName>
        <ecNumber evidence="3">2.7.6.3</ecNumber>
    </recommendedName>
    <alternativeName>
        <fullName evidence="11">6-hydroxymethyl-7,8-dihydropterin pyrophosphokinase</fullName>
    </alternativeName>
    <alternativeName>
        <fullName evidence="12">7,8-dihydro-6-hydroxymethylpterin-pyrophosphokinase</fullName>
    </alternativeName>
</protein>
<dbReference type="NCBIfam" id="TIGR01498">
    <property type="entry name" value="folK"/>
    <property type="match status" value="1"/>
</dbReference>
<comment type="function">
    <text evidence="10">Catalyzes the transfer of pyrophosphate from adenosine triphosphate (ATP) to 6-hydroxymethyl-7,8-dihydropterin, an enzymatic step in folate biosynthesis pathway.</text>
</comment>
<dbReference type="Proteomes" id="UP000225972">
    <property type="component" value="Unassembled WGS sequence"/>
</dbReference>
<comment type="pathway">
    <text evidence="1">Cofactor biosynthesis; tetrahydrofolate biosynthesis; 2-amino-4-hydroxy-6-hydroxymethyl-7,8-dihydropteridine diphosphate from 7,8-dihydroneopterin triphosphate: step 4/4.</text>
</comment>
<dbReference type="AlphaFoldDB" id="A0A238J9I3"/>